<name>A0AA97NWH5_PYRO3</name>
<dbReference type="Proteomes" id="UP000011086">
    <property type="component" value="Unassembled WGS sequence"/>
</dbReference>
<reference evidence="1" key="1">
    <citation type="journal article" date="2012" name="PLoS Genet.">
        <title>Comparative analysis of the genomes of two field isolates of the rice blast fungus Magnaporthe oryzae.</title>
        <authorList>
            <person name="Xue M."/>
            <person name="Yang J."/>
            <person name="Li Z."/>
            <person name="Hu S."/>
            <person name="Yao N."/>
            <person name="Dean R.A."/>
            <person name="Zhao W."/>
            <person name="Shen M."/>
            <person name="Zhang H."/>
            <person name="Li C."/>
            <person name="Liu L."/>
            <person name="Cao L."/>
            <person name="Xu X."/>
            <person name="Xing Y."/>
            <person name="Hsiang T."/>
            <person name="Zhang Z."/>
            <person name="Xu J.R."/>
            <person name="Peng Y.L."/>
        </authorList>
    </citation>
    <scope>NUCLEOTIDE SEQUENCE</scope>
    <source>
        <strain evidence="1">Y34</strain>
    </source>
</reference>
<accession>A0AA97NWH5</accession>
<gene>
    <name evidence="1" type="ORF">OOU_Y34scaffold00589g2</name>
</gene>
<evidence type="ECO:0000313" key="1">
    <source>
        <dbReference type="EMBL" id="ELQ37605.1"/>
    </source>
</evidence>
<dbReference type="AlphaFoldDB" id="A0AA97NWH5"/>
<organism evidence="1">
    <name type="scientific">Pyricularia oryzae (strain Y34)</name>
    <name type="common">Rice blast fungus</name>
    <name type="synonym">Magnaporthe oryzae</name>
    <dbReference type="NCBI Taxonomy" id="1143189"/>
    <lineage>
        <taxon>Eukaryota</taxon>
        <taxon>Fungi</taxon>
        <taxon>Dikarya</taxon>
        <taxon>Ascomycota</taxon>
        <taxon>Pezizomycotina</taxon>
        <taxon>Sordariomycetes</taxon>
        <taxon>Sordariomycetidae</taxon>
        <taxon>Magnaporthales</taxon>
        <taxon>Pyriculariaceae</taxon>
        <taxon>Pyricularia</taxon>
    </lineage>
</organism>
<dbReference type="EMBL" id="JH792865">
    <property type="protein sequence ID" value="ELQ37605.1"/>
    <property type="molecule type" value="Genomic_DNA"/>
</dbReference>
<protein>
    <submittedName>
        <fullName evidence="1">Uncharacterized protein</fullName>
    </submittedName>
</protein>
<sequence>MMYLISVVLPAPGFPLIQTCRGRMAPISTATGKISLEYSAGILGLLSPRSKSKHGNDVPSPPVRFGHLSGRATDLDCSRSVYATSLEADLPMRQWFAPE</sequence>
<proteinExistence type="predicted"/>